<organism evidence="1 2">
    <name type="scientific">Natronobacterium texcoconense</name>
    <dbReference type="NCBI Taxonomy" id="1095778"/>
    <lineage>
        <taxon>Archaea</taxon>
        <taxon>Methanobacteriati</taxon>
        <taxon>Methanobacteriota</taxon>
        <taxon>Stenosarchaea group</taxon>
        <taxon>Halobacteria</taxon>
        <taxon>Halobacteriales</taxon>
        <taxon>Natrialbaceae</taxon>
        <taxon>Natronobacterium</taxon>
    </lineage>
</organism>
<proteinExistence type="predicted"/>
<dbReference type="EMBL" id="FNLC01000002">
    <property type="protein sequence ID" value="SDR19514.1"/>
    <property type="molecule type" value="Genomic_DNA"/>
</dbReference>
<name>A0A1H1H261_NATTX</name>
<dbReference type="AlphaFoldDB" id="A0A1H1H261"/>
<evidence type="ECO:0000313" key="1">
    <source>
        <dbReference type="EMBL" id="SDR19514.1"/>
    </source>
</evidence>
<keyword evidence="2" id="KW-1185">Reference proteome</keyword>
<gene>
    <name evidence="1" type="ORF">SAMN04489842_2749</name>
</gene>
<dbReference type="PROSITE" id="PS51257">
    <property type="entry name" value="PROKAR_LIPOPROTEIN"/>
    <property type="match status" value="1"/>
</dbReference>
<dbReference type="Proteomes" id="UP000198848">
    <property type="component" value="Unassembled WGS sequence"/>
</dbReference>
<accession>A0A1H1H261</accession>
<sequence length="262" mass="28759">MKRRTLLAGTGAGLTAAVGGCLGSVRGGRRYEQCTEPFVPLSELPDRARSEVEIALEDGSYSTVRTLAYPDLVGDDSLLWAESNNRYYEHRLENALLNVRETLTFEPVTPERESPAELKLSNQTEETLEVDVTISSQDRETLVDEEKSVEPAEGIDAVESIASSEYAGDQEAAEGLPGVAFPAAMRDYEISIAVEKGESLLEKTDVVSVDPWLLYYWVQITKDGVLMGKVGENHGLFSEYLDSKMGLHWACHQPPGGWPTSS</sequence>
<evidence type="ECO:0000313" key="2">
    <source>
        <dbReference type="Proteomes" id="UP000198848"/>
    </source>
</evidence>
<protein>
    <submittedName>
        <fullName evidence="1">Uncharacterized protein</fullName>
    </submittedName>
</protein>
<reference evidence="2" key="1">
    <citation type="submission" date="2016-10" db="EMBL/GenBank/DDBJ databases">
        <authorList>
            <person name="Varghese N."/>
            <person name="Submissions S."/>
        </authorList>
    </citation>
    <scope>NUCLEOTIDE SEQUENCE [LARGE SCALE GENOMIC DNA]</scope>
    <source>
        <strain evidence="2">DSM 24767</strain>
    </source>
</reference>
<dbReference type="RefSeq" id="WP_244510242.1">
    <property type="nucleotide sequence ID" value="NZ_FNLC01000002.1"/>
</dbReference>